<proteinExistence type="predicted"/>
<dbReference type="RefSeq" id="WP_153737653.1">
    <property type="nucleotide sequence ID" value="NZ_WJNG01000013.1"/>
</dbReference>
<organism evidence="2 3">
    <name type="scientific">Aquibacillus halophilus</name>
    <dbReference type="NCBI Taxonomy" id="930132"/>
    <lineage>
        <taxon>Bacteria</taxon>
        <taxon>Bacillati</taxon>
        <taxon>Bacillota</taxon>
        <taxon>Bacilli</taxon>
        <taxon>Bacillales</taxon>
        <taxon>Bacillaceae</taxon>
        <taxon>Aquibacillus</taxon>
    </lineage>
</organism>
<name>A0A6A8DHR5_9BACI</name>
<reference evidence="2" key="1">
    <citation type="submission" date="2019-11" db="EMBL/GenBank/DDBJ databases">
        <authorList>
            <person name="Li J."/>
        </authorList>
    </citation>
    <scope>NUCLEOTIDE SEQUENCE</scope>
    <source>
        <strain evidence="2">B6B</strain>
    </source>
</reference>
<accession>A0A6A8DHR5</accession>
<protein>
    <submittedName>
        <fullName evidence="2">Gamma-type small acid-soluble spore protein</fullName>
    </submittedName>
</protein>
<feature type="compositionally biased region" description="Polar residues" evidence="1">
    <location>
        <begin position="37"/>
        <end position="49"/>
    </location>
</feature>
<dbReference type="OrthoDB" id="2738625at2"/>
<evidence type="ECO:0000313" key="2">
    <source>
        <dbReference type="EMBL" id="MRH44046.1"/>
    </source>
</evidence>
<comment type="caution">
    <text evidence="2">The sequence shown here is derived from an EMBL/GenBank/DDBJ whole genome shotgun (WGS) entry which is preliminary data.</text>
</comment>
<keyword evidence="3" id="KW-1185">Reference proteome</keyword>
<sequence>MIDNRYRETNIDSVKQANEESGMSYNEVKEYIAKTTGGHNTSKFSNTDIDQIREKLSNSTK</sequence>
<evidence type="ECO:0000256" key="1">
    <source>
        <dbReference type="SAM" id="MobiDB-lite"/>
    </source>
</evidence>
<gene>
    <name evidence="2" type="ORF">GH741_15490</name>
</gene>
<evidence type="ECO:0000313" key="3">
    <source>
        <dbReference type="Proteomes" id="UP000799092"/>
    </source>
</evidence>
<feature type="region of interest" description="Disordered" evidence="1">
    <location>
        <begin position="35"/>
        <end position="61"/>
    </location>
</feature>
<dbReference type="AlphaFoldDB" id="A0A6A8DHR5"/>
<dbReference type="Proteomes" id="UP000799092">
    <property type="component" value="Unassembled WGS sequence"/>
</dbReference>
<feature type="compositionally biased region" description="Basic and acidic residues" evidence="1">
    <location>
        <begin position="50"/>
        <end position="61"/>
    </location>
</feature>
<dbReference type="EMBL" id="WJNG01000013">
    <property type="protein sequence ID" value="MRH44046.1"/>
    <property type="molecule type" value="Genomic_DNA"/>
</dbReference>